<protein>
    <submittedName>
        <fullName evidence="3">Uncharacterized protein</fullName>
    </submittedName>
</protein>
<keyword evidence="1" id="KW-0812">Transmembrane</keyword>
<evidence type="ECO:0000313" key="2">
    <source>
        <dbReference type="EMBL" id="SVP90880.1"/>
    </source>
</evidence>
<reference evidence="3" key="1">
    <citation type="submission" date="2018-07" db="EMBL/GenBank/DDBJ databases">
        <authorList>
            <person name="Quirk P.G."/>
            <person name="Krulwich T.A."/>
        </authorList>
    </citation>
    <scope>NUCLEOTIDE SEQUENCE</scope>
    <source>
        <strain evidence="3">Anand</strain>
    </source>
</reference>
<evidence type="ECO:0000313" key="3">
    <source>
        <dbReference type="EMBL" id="SVP91455.1"/>
    </source>
</evidence>
<sequence>MELLKYYNRIKRFDKRSGFFTLGIPSLTVMLSIIITGTFLIDKQLELKYLREQSVTTREQTLKEEHEEMIKMLNKVIPTQNLNNSIPIPQSD</sequence>
<dbReference type="EMBL" id="UIVT01000002">
    <property type="protein sequence ID" value="SVP90880.1"/>
    <property type="molecule type" value="Genomic_DNA"/>
</dbReference>
<feature type="transmembrane region" description="Helical" evidence="1">
    <location>
        <begin position="20"/>
        <end position="41"/>
    </location>
</feature>
<evidence type="ECO:0000256" key="1">
    <source>
        <dbReference type="SAM" id="Phobius"/>
    </source>
</evidence>
<dbReference type="VEuPathDB" id="PiroplasmaDB:TA13930"/>
<gene>
    <name evidence="2" type="ORF">TAT_000159100</name>
    <name evidence="3" type="ORF">TAV_000159300</name>
</gene>
<keyword evidence="1" id="KW-1133">Transmembrane helix</keyword>
<dbReference type="AlphaFoldDB" id="A0A3B0MNT8"/>
<name>A0A3B0MNT8_THEAN</name>
<organism evidence="3">
    <name type="scientific">Theileria annulata</name>
    <dbReference type="NCBI Taxonomy" id="5874"/>
    <lineage>
        <taxon>Eukaryota</taxon>
        <taxon>Sar</taxon>
        <taxon>Alveolata</taxon>
        <taxon>Apicomplexa</taxon>
        <taxon>Aconoidasida</taxon>
        <taxon>Piroplasmida</taxon>
        <taxon>Theileriidae</taxon>
        <taxon>Theileria</taxon>
    </lineage>
</organism>
<proteinExistence type="predicted"/>
<dbReference type="EMBL" id="UIVS01000002">
    <property type="protein sequence ID" value="SVP91455.1"/>
    <property type="molecule type" value="Genomic_DNA"/>
</dbReference>
<keyword evidence="1" id="KW-0472">Membrane</keyword>
<accession>A0A3B0MNT8</accession>